<comment type="caution">
    <text evidence="2">The sequence shown here is derived from an EMBL/GenBank/DDBJ whole genome shotgun (WGS) entry which is preliminary data.</text>
</comment>
<dbReference type="Pfam" id="PF13518">
    <property type="entry name" value="HTH_28"/>
    <property type="match status" value="1"/>
</dbReference>
<dbReference type="Gene3D" id="1.10.10.10">
    <property type="entry name" value="Winged helix-like DNA-binding domain superfamily/Winged helix DNA-binding domain"/>
    <property type="match status" value="1"/>
</dbReference>
<dbReference type="PROSITE" id="PS50994">
    <property type="entry name" value="INTEGRASE"/>
    <property type="match status" value="1"/>
</dbReference>
<sequence>MRKRKTSEQKDKIILSYQNGQKVEKLAKHYKLSRSIIYLWISGVKKIYTLKKHHSIDFKNEVIQKIQQGSKISEICELFKLSQSTVYHWVKTIDINPKKTTQTKVIEKVKYDLILQLFKTYSITNSMTIKERIALITHNSKSYTIKLLCELFDVNRSTYYNYINHQTTPQLERDILLKKEISEIYNNHKKIARAAKIKVLLQEQNLTVSEKKIRFLMTELGIQFTKNKYTKKYRRPRTSVKYQNILKQDFNQPIPNRVWVSDTTEIKINYKPVYLCVIMDLFSRKVISYELTKVNNTRFTLNTYKKAVIYRKTHPMIFHSDRGVQYTSKLFRTYLQNNDVLLSYSAVGYPYDNAVMESFFSHFKREAVYPKYPFSTIQSYKTIIENYIDYYNRLRLHQGIGMITPNLKEGLYRKSNR</sequence>
<dbReference type="SUPFAM" id="SSF53098">
    <property type="entry name" value="Ribonuclease H-like"/>
    <property type="match status" value="1"/>
</dbReference>
<dbReference type="InterPro" id="IPR050900">
    <property type="entry name" value="Transposase_IS3/IS150/IS904"/>
</dbReference>
<dbReference type="InterPro" id="IPR001584">
    <property type="entry name" value="Integrase_cat-core"/>
</dbReference>
<dbReference type="Pfam" id="PF00665">
    <property type="entry name" value="rve"/>
    <property type="match status" value="1"/>
</dbReference>
<feature type="domain" description="Integrase catalytic" evidence="1">
    <location>
        <begin position="251"/>
        <end position="412"/>
    </location>
</feature>
<dbReference type="AlphaFoldDB" id="A0AAW6UAR6"/>
<dbReference type="GO" id="GO:0003676">
    <property type="term" value="F:nucleic acid binding"/>
    <property type="evidence" value="ECO:0007669"/>
    <property type="project" value="InterPro"/>
</dbReference>
<evidence type="ECO:0000259" key="1">
    <source>
        <dbReference type="PROSITE" id="PS50994"/>
    </source>
</evidence>
<evidence type="ECO:0000313" key="2">
    <source>
        <dbReference type="EMBL" id="MDI6453206.1"/>
    </source>
</evidence>
<dbReference type="Gene3D" id="3.30.420.10">
    <property type="entry name" value="Ribonuclease H-like superfamily/Ribonuclease H"/>
    <property type="match status" value="1"/>
</dbReference>
<dbReference type="InterPro" id="IPR055247">
    <property type="entry name" value="InsJ-like_HTH"/>
</dbReference>
<dbReference type="RefSeq" id="WP_282839636.1">
    <property type="nucleotide sequence ID" value="NZ_JASCXW010000020.1"/>
</dbReference>
<dbReference type="Pfam" id="PF13333">
    <property type="entry name" value="rve_2"/>
    <property type="match status" value="1"/>
</dbReference>
<reference evidence="2" key="1">
    <citation type="submission" date="2023-05" db="EMBL/GenBank/DDBJ databases">
        <title>Mariniplasma microaerophilum sp. nov., a novel anaerobic mollicute isolated from terrestrial mud volcano, Taman Peninsula, Russia.</title>
        <authorList>
            <person name="Khomyakova M.A."/>
            <person name="Merkel A.Y."/>
            <person name="Slobodkin A.I."/>
        </authorList>
    </citation>
    <scope>NUCLEOTIDE SEQUENCE</scope>
    <source>
        <strain evidence="2">M4Ah</strain>
    </source>
</reference>
<dbReference type="InterPro" id="IPR012337">
    <property type="entry name" value="RNaseH-like_sf"/>
</dbReference>
<dbReference type="PANTHER" id="PTHR46889">
    <property type="entry name" value="TRANSPOSASE INSF FOR INSERTION SEQUENCE IS3B-RELATED"/>
    <property type="match status" value="1"/>
</dbReference>
<dbReference type="InterPro" id="IPR036397">
    <property type="entry name" value="RNaseH_sf"/>
</dbReference>
<accession>A0AAW6UAR6</accession>
<protein>
    <submittedName>
        <fullName evidence="2">IS3 family transposase</fullName>
    </submittedName>
</protein>
<organism evidence="2 3">
    <name type="scientific">Peloplasma aerotolerans</name>
    <dbReference type="NCBI Taxonomy" id="3044389"/>
    <lineage>
        <taxon>Bacteria</taxon>
        <taxon>Bacillati</taxon>
        <taxon>Mycoplasmatota</taxon>
        <taxon>Mollicutes</taxon>
        <taxon>Acholeplasmatales</taxon>
        <taxon>Acholeplasmataceae</taxon>
        <taxon>Peloplasma</taxon>
    </lineage>
</organism>
<dbReference type="EMBL" id="JASCXW010000020">
    <property type="protein sequence ID" value="MDI6453206.1"/>
    <property type="molecule type" value="Genomic_DNA"/>
</dbReference>
<dbReference type="NCBIfam" id="NF033516">
    <property type="entry name" value="transpos_IS3"/>
    <property type="match status" value="1"/>
</dbReference>
<dbReference type="InterPro" id="IPR036388">
    <property type="entry name" value="WH-like_DNA-bd_sf"/>
</dbReference>
<dbReference type="InterPro" id="IPR048020">
    <property type="entry name" value="Transpos_IS3"/>
</dbReference>
<keyword evidence="3" id="KW-1185">Reference proteome</keyword>
<gene>
    <name evidence="2" type="ORF">QJ521_06500</name>
</gene>
<dbReference type="SUPFAM" id="SSF46689">
    <property type="entry name" value="Homeodomain-like"/>
    <property type="match status" value="1"/>
</dbReference>
<dbReference type="PANTHER" id="PTHR46889:SF7">
    <property type="entry name" value="TRANSPOSASE FOR INSERTION SEQUENCE ELEMENT IS904"/>
    <property type="match status" value="1"/>
</dbReference>
<dbReference type="InterPro" id="IPR009057">
    <property type="entry name" value="Homeodomain-like_sf"/>
</dbReference>
<evidence type="ECO:0000313" key="3">
    <source>
        <dbReference type="Proteomes" id="UP001431532"/>
    </source>
</evidence>
<name>A0AAW6UAR6_9MOLU</name>
<proteinExistence type="predicted"/>
<dbReference type="Proteomes" id="UP001431532">
    <property type="component" value="Unassembled WGS sequence"/>
</dbReference>
<dbReference type="GO" id="GO:0015074">
    <property type="term" value="P:DNA integration"/>
    <property type="evidence" value="ECO:0007669"/>
    <property type="project" value="InterPro"/>
</dbReference>